<reference evidence="2 3" key="1">
    <citation type="submission" date="2018-11" db="EMBL/GenBank/DDBJ databases">
        <title>Sequencing the genomes of 1000 actinobacteria strains.</title>
        <authorList>
            <person name="Klenk H.-P."/>
        </authorList>
    </citation>
    <scope>NUCLEOTIDE SEQUENCE [LARGE SCALE GENOMIC DNA]</scope>
    <source>
        <strain evidence="2 3">DSM 15700</strain>
    </source>
</reference>
<feature type="transmembrane region" description="Helical" evidence="1">
    <location>
        <begin position="27"/>
        <end position="45"/>
    </location>
</feature>
<feature type="transmembrane region" description="Helical" evidence="1">
    <location>
        <begin position="166"/>
        <end position="188"/>
    </location>
</feature>
<evidence type="ECO:0008006" key="4">
    <source>
        <dbReference type="Google" id="ProtNLM"/>
    </source>
</evidence>
<feature type="transmembrane region" description="Helical" evidence="1">
    <location>
        <begin position="318"/>
        <end position="336"/>
    </location>
</feature>
<dbReference type="Proteomes" id="UP000280501">
    <property type="component" value="Unassembled WGS sequence"/>
</dbReference>
<evidence type="ECO:0000313" key="3">
    <source>
        <dbReference type="Proteomes" id="UP000280501"/>
    </source>
</evidence>
<feature type="transmembrane region" description="Helical" evidence="1">
    <location>
        <begin position="233"/>
        <end position="252"/>
    </location>
</feature>
<protein>
    <recommendedName>
        <fullName evidence="4">DUF998 domain-containing protein</fullName>
    </recommendedName>
</protein>
<gene>
    <name evidence="2" type="ORF">EDD34_3207</name>
</gene>
<feature type="transmembrane region" description="Helical" evidence="1">
    <location>
        <begin position="258"/>
        <end position="277"/>
    </location>
</feature>
<keyword evidence="1" id="KW-1133">Transmembrane helix</keyword>
<feature type="transmembrane region" description="Helical" evidence="1">
    <location>
        <begin position="284"/>
        <end position="306"/>
    </location>
</feature>
<keyword evidence="1" id="KW-0812">Transmembrane</keyword>
<proteinExistence type="predicted"/>
<sequence>MSVESTPAPQAGPPVTLDRDRSKPLRILGLLALCGIGAELLAAYGDSTGDPGGIAFSLLFFGALYGAPALLARDLARRIGGGWPAMLLLFAALGVAEACLIDQALFSADYQGYEGWEETREATLVPVLGLSAFNAYNFVVGHIVFSFGAPVALAEAWRPDKAAEPWLGPFGTVVALLAYGGAASLIISDPESHSAGTTQLAVSAVVVAALVIAGIVVARRAGHGTRPETGRRLPIWVTFTAALALAVAAGLAEETWGGLAVGTAAVALTGFAVLRAARLHDWTVHHAAAVALAFLVVRGVLAFTYFPLLGDVAPGPKYLHNAVMLAIVLLAGWAALRPRPT</sequence>
<feature type="transmembrane region" description="Helical" evidence="1">
    <location>
        <begin position="135"/>
        <end position="154"/>
    </location>
</feature>
<accession>A0A3N4ZS37</accession>
<evidence type="ECO:0000313" key="2">
    <source>
        <dbReference type="EMBL" id="RPF22541.1"/>
    </source>
</evidence>
<keyword evidence="1" id="KW-0472">Membrane</keyword>
<feature type="transmembrane region" description="Helical" evidence="1">
    <location>
        <begin position="51"/>
        <end position="71"/>
    </location>
</feature>
<keyword evidence="3" id="KW-1185">Reference proteome</keyword>
<name>A0A3N4ZS37_9MICO</name>
<dbReference type="RefSeq" id="WP_246012508.1">
    <property type="nucleotide sequence ID" value="NZ_RKQZ01000001.1"/>
</dbReference>
<dbReference type="EMBL" id="RKQZ01000001">
    <property type="protein sequence ID" value="RPF22541.1"/>
    <property type="molecule type" value="Genomic_DNA"/>
</dbReference>
<comment type="caution">
    <text evidence="2">The sequence shown here is derived from an EMBL/GenBank/DDBJ whole genome shotgun (WGS) entry which is preliminary data.</text>
</comment>
<feature type="transmembrane region" description="Helical" evidence="1">
    <location>
        <begin position="200"/>
        <end position="221"/>
    </location>
</feature>
<evidence type="ECO:0000256" key="1">
    <source>
        <dbReference type="SAM" id="Phobius"/>
    </source>
</evidence>
<feature type="transmembrane region" description="Helical" evidence="1">
    <location>
        <begin position="83"/>
        <end position="106"/>
    </location>
</feature>
<dbReference type="AlphaFoldDB" id="A0A3N4ZS37"/>
<organism evidence="2 3">
    <name type="scientific">Myceligenerans xiligouense</name>
    <dbReference type="NCBI Taxonomy" id="253184"/>
    <lineage>
        <taxon>Bacteria</taxon>
        <taxon>Bacillati</taxon>
        <taxon>Actinomycetota</taxon>
        <taxon>Actinomycetes</taxon>
        <taxon>Micrococcales</taxon>
        <taxon>Promicromonosporaceae</taxon>
        <taxon>Myceligenerans</taxon>
    </lineage>
</organism>